<dbReference type="CDD" id="cd07721">
    <property type="entry name" value="yflN-like_MBL-fold"/>
    <property type="match status" value="1"/>
</dbReference>
<keyword evidence="2" id="KW-0378">Hydrolase</keyword>
<dbReference type="PANTHER" id="PTHR42951:SF14">
    <property type="entry name" value="METALLO-BETA-LACTAMASE SUPERFAMILY PROTEIN"/>
    <property type="match status" value="1"/>
</dbReference>
<organism evidence="2 3">
    <name type="scientific">Mycobacterium basiliense</name>
    <dbReference type="NCBI Taxonomy" id="2094119"/>
    <lineage>
        <taxon>Bacteria</taxon>
        <taxon>Bacillati</taxon>
        <taxon>Actinomycetota</taxon>
        <taxon>Actinomycetes</taxon>
        <taxon>Mycobacteriales</taxon>
        <taxon>Mycobacteriaceae</taxon>
        <taxon>Mycobacterium</taxon>
    </lineage>
</organism>
<dbReference type="InterPro" id="IPR001279">
    <property type="entry name" value="Metallo-B-lactamas"/>
</dbReference>
<dbReference type="Pfam" id="PF00753">
    <property type="entry name" value="Lactamase_B"/>
    <property type="match status" value="1"/>
</dbReference>
<evidence type="ECO:0000259" key="1">
    <source>
        <dbReference type="SMART" id="SM00849"/>
    </source>
</evidence>
<sequence length="229" mass="24958">MVNWAVVADESGVMLVDAGYPGDRERVLDSLHRLGYQAGDVRAILLTHAHIDHLGSGIWFAREHGTPVFCHADEVGHAKREYHQSASVLDVVLRSWRPRTAVWGLRLLGSGGLIRTGIPTTQPLTAALAATLPGQPMEIFTPGHTSGHCSYLIDGVLVSGDALVTGHTMLRHHGPQLLPTVFNHRWQQCIRSLDALALLETEILAPGHGDVWRGPIRVAAQEAIARARR</sequence>
<dbReference type="Gene3D" id="3.60.15.10">
    <property type="entry name" value="Ribonuclease Z/Hydroxyacylglutathione hydrolase-like"/>
    <property type="match status" value="1"/>
</dbReference>
<dbReference type="AlphaFoldDB" id="A0A3S4C8T0"/>
<dbReference type="EMBL" id="LR130759">
    <property type="protein sequence ID" value="VDM87056.1"/>
    <property type="molecule type" value="Genomic_DNA"/>
</dbReference>
<dbReference type="GO" id="GO:0016787">
    <property type="term" value="F:hydrolase activity"/>
    <property type="evidence" value="ECO:0007669"/>
    <property type="project" value="UniProtKB-KW"/>
</dbReference>
<dbReference type="SUPFAM" id="SSF56281">
    <property type="entry name" value="Metallo-hydrolase/oxidoreductase"/>
    <property type="match status" value="1"/>
</dbReference>
<dbReference type="KEGG" id="mbai:MB901379_00590"/>
<keyword evidence="3" id="KW-1185">Reference proteome</keyword>
<dbReference type="InterPro" id="IPR036866">
    <property type="entry name" value="RibonucZ/Hydroxyglut_hydro"/>
</dbReference>
<evidence type="ECO:0000313" key="2">
    <source>
        <dbReference type="EMBL" id="VDM87056.1"/>
    </source>
</evidence>
<evidence type="ECO:0000313" key="3">
    <source>
        <dbReference type="Proteomes" id="UP000269998"/>
    </source>
</evidence>
<name>A0A3S4C8T0_9MYCO</name>
<protein>
    <submittedName>
        <fullName evidence="2">Hydroxyacylglutathione hydrolase</fullName>
    </submittedName>
</protein>
<dbReference type="SMART" id="SM00849">
    <property type="entry name" value="Lactamase_B"/>
    <property type="match status" value="1"/>
</dbReference>
<reference evidence="3" key="1">
    <citation type="submission" date="2018-02" db="EMBL/GenBank/DDBJ databases">
        <authorList>
            <person name="Seth-Smith MB H."/>
            <person name="Seth-Smith H."/>
        </authorList>
    </citation>
    <scope>NUCLEOTIDE SEQUENCE [LARGE SCALE GENOMIC DNA]</scope>
</reference>
<gene>
    <name evidence="2" type="ORF">MB901379_00590</name>
</gene>
<dbReference type="Proteomes" id="UP000269998">
    <property type="component" value="Chromosome"/>
</dbReference>
<accession>A0A3S4C8T0</accession>
<dbReference type="PANTHER" id="PTHR42951">
    <property type="entry name" value="METALLO-BETA-LACTAMASE DOMAIN-CONTAINING"/>
    <property type="match status" value="1"/>
</dbReference>
<proteinExistence type="predicted"/>
<dbReference type="InterPro" id="IPR050855">
    <property type="entry name" value="NDM-1-like"/>
</dbReference>
<feature type="domain" description="Metallo-beta-lactamase" evidence="1">
    <location>
        <begin position="1"/>
        <end position="208"/>
    </location>
</feature>